<gene>
    <name evidence="2" type="ORF">EQM13_16260</name>
</gene>
<dbReference type="Proteomes" id="UP000287969">
    <property type="component" value="Chromosome"/>
</dbReference>
<accession>A0A410QGE3</accession>
<dbReference type="EMBL" id="CP035282">
    <property type="protein sequence ID" value="QAT63006.1"/>
    <property type="molecule type" value="Genomic_DNA"/>
</dbReference>
<protein>
    <submittedName>
        <fullName evidence="2">Uncharacterized protein</fullName>
    </submittedName>
</protein>
<dbReference type="KEGG" id="spoa:EQM13_16260"/>
<evidence type="ECO:0000313" key="2">
    <source>
        <dbReference type="EMBL" id="QAT63006.1"/>
    </source>
</evidence>
<dbReference type="Gene3D" id="1.10.150.130">
    <property type="match status" value="1"/>
</dbReference>
<organism evidence="2 3">
    <name type="scientific">Acidilutibacter cellobiosedens</name>
    <dbReference type="NCBI Taxonomy" id="2507161"/>
    <lineage>
        <taxon>Bacteria</taxon>
        <taxon>Bacillati</taxon>
        <taxon>Bacillota</taxon>
        <taxon>Tissierellia</taxon>
        <taxon>Tissierellales</taxon>
        <taxon>Acidilutibacteraceae</taxon>
        <taxon>Acidilutibacter</taxon>
    </lineage>
</organism>
<evidence type="ECO:0000256" key="1">
    <source>
        <dbReference type="ARBA" id="ARBA00023125"/>
    </source>
</evidence>
<dbReference type="AlphaFoldDB" id="A0A410QGE3"/>
<evidence type="ECO:0000313" key="3">
    <source>
        <dbReference type="Proteomes" id="UP000287969"/>
    </source>
</evidence>
<dbReference type="InterPro" id="IPR010998">
    <property type="entry name" value="Integrase_recombinase_N"/>
</dbReference>
<name>A0A410QGE3_9FIRM</name>
<keyword evidence="1" id="KW-0238">DNA-binding</keyword>
<reference evidence="3" key="1">
    <citation type="submission" date="2019-01" db="EMBL/GenBank/DDBJ databases">
        <title>Draft genomes of a novel of Sporanaerobacter strains.</title>
        <authorList>
            <person name="Ma S."/>
        </authorList>
    </citation>
    <scope>NUCLEOTIDE SEQUENCE [LARGE SCALE GENOMIC DNA]</scope>
    <source>
        <strain evidence="3">NJN-17</strain>
    </source>
</reference>
<proteinExistence type="predicted"/>
<dbReference type="RefSeq" id="WP_128753239.1">
    <property type="nucleotide sequence ID" value="NZ_CP035282.1"/>
</dbReference>
<dbReference type="GO" id="GO:0003677">
    <property type="term" value="F:DNA binding"/>
    <property type="evidence" value="ECO:0007669"/>
    <property type="project" value="UniProtKB-KW"/>
</dbReference>
<sequence>MKNEKYYGTGITGPKYLKLLKEVNEDNRILFIDFHKYNVSNLPKYDDIYSLYYINAKNDIKDAETSLTPLKRHNFSTDEDFEKYIDKCVQGNLKSTLQQYKISRNYLFQFLLDNEINSTKLTELNQKQIDNYICRLVNTTSDRVIERYLNSINNLLVFHQDSMMNEISLDINKIMKDVPMWEGFPWTIDEATKEHIQFYNYWLSNYGKNVFIEVNGVLSYLFFYIYTIIADFIKTKDITKLNNEFEKMYKNYGHYESIRAYLSSWWMDAYLWVGDDRKYLEYKIKNFLRTDNTLNSSISLDKIIDEVNTSNDIDLINESFFLVMKNTKSLTNYGLNNLEGMIESAKMYLTDFKVEKGMYIRDYFYNKFDIWNLSEKDYKELEEYIAGDNFKVYQDKNYKTKSEWFHILKANHEKISKYKRSEIKDLNKIIKNPEKYSYEKRNYFDDDKSYRDYLEEQVEYAKEKLFYMKYRKSYLFGGVPKDFLSDDCYIIKKEIPQILEEAFIEKESRIAKECENLLREERGIPKIGEGWISETILYKQVIEAFPDEKVIHHGRPPWLGKQHLDIYFPEKNIGIEYQGQQHNEPIEYFGGIEAFKKQQKRDNKKKMLCDKNNCSLIYVYPDYNFEDIKNEIETLLLSNN</sequence>
<dbReference type="OrthoDB" id="2086462at2"/>
<keyword evidence="3" id="KW-1185">Reference proteome</keyword>